<dbReference type="Gene3D" id="3.30.40.10">
    <property type="entry name" value="Zinc/RING finger domain, C3HC4 (zinc finger)"/>
    <property type="match status" value="1"/>
</dbReference>
<proteinExistence type="predicted"/>
<dbReference type="EMBL" id="LKCN02000007">
    <property type="protein sequence ID" value="RCI12170.1"/>
    <property type="molecule type" value="Genomic_DNA"/>
</dbReference>
<accession>A0A367LCM0</accession>
<dbReference type="AlphaFoldDB" id="A0A367LCM0"/>
<dbReference type="STRING" id="1330021.A0A367LCM0"/>
<evidence type="ECO:0000256" key="9">
    <source>
        <dbReference type="SAM" id="MobiDB-lite"/>
    </source>
</evidence>
<sequence>MDVSGLDDDSIRLMIGFLQEDIQALKDSDKEKYAQGNVPDWKLALDAFESELASLESHLADRSMTTSIARAVATDGNLAQMEQPAETQTEQLAETQTTASDIYSCSGHATPAQVEEATGSGPLMNGAEDELIRKLQALYNGYPEEEDEPDEAGPSSGAVNRPKQTNLQSTVICSCCGDARVFYDVARCPCDHEYCRDCLGQLFEASIGDESLFPPRCCKRPIPIEENQIFLPYDLVRRLKTKKIEFETPNRTYCYDPACSAFIPIQSIKIDVGSCANCARTTCTICKQQSHTGDCPQDPAVEEFRRIAAENKWQRCSSCQRFIELDFGCNHITCICGAEFCYVCGVLWKTCGCDTWDEDQLLNRAAVVVDRDILDGVFIVEDEAARAQHVREAADYLVQNHECQHERWRGIGGRFRCEECSHWLDQFIYQCRQCRIRACRRCRFNRL</sequence>
<name>A0A367LCM0_9HYPO</name>
<evidence type="ECO:0000256" key="3">
    <source>
        <dbReference type="ARBA" id="ARBA00022679"/>
    </source>
</evidence>
<dbReference type="InterPro" id="IPR013083">
    <property type="entry name" value="Znf_RING/FYVE/PHD"/>
</dbReference>
<dbReference type="GO" id="GO:0008270">
    <property type="term" value="F:zinc ion binding"/>
    <property type="evidence" value="ECO:0007669"/>
    <property type="project" value="UniProtKB-KW"/>
</dbReference>
<organism evidence="11 12">
    <name type="scientific">Ophiocordyceps polyrhachis-furcata BCC 54312</name>
    <dbReference type="NCBI Taxonomy" id="1330021"/>
    <lineage>
        <taxon>Eukaryota</taxon>
        <taxon>Fungi</taxon>
        <taxon>Dikarya</taxon>
        <taxon>Ascomycota</taxon>
        <taxon>Pezizomycotina</taxon>
        <taxon>Sordariomycetes</taxon>
        <taxon>Hypocreomycetidae</taxon>
        <taxon>Hypocreales</taxon>
        <taxon>Ophiocordycipitaceae</taxon>
        <taxon>Ophiocordyceps</taxon>
    </lineage>
</organism>
<evidence type="ECO:0000313" key="12">
    <source>
        <dbReference type="Proteomes" id="UP000253664"/>
    </source>
</evidence>
<evidence type="ECO:0000313" key="11">
    <source>
        <dbReference type="EMBL" id="RCI12170.1"/>
    </source>
</evidence>
<evidence type="ECO:0000259" key="10">
    <source>
        <dbReference type="PROSITE" id="PS51873"/>
    </source>
</evidence>
<keyword evidence="7" id="KW-0833">Ubl conjugation pathway</keyword>
<dbReference type="Gene3D" id="1.20.120.1750">
    <property type="match status" value="1"/>
</dbReference>
<feature type="region of interest" description="Disordered" evidence="9">
    <location>
        <begin position="143"/>
        <end position="163"/>
    </location>
</feature>
<dbReference type="CDD" id="cd22584">
    <property type="entry name" value="Rcat_RBR_unk"/>
    <property type="match status" value="1"/>
</dbReference>
<evidence type="ECO:0000256" key="8">
    <source>
        <dbReference type="ARBA" id="ARBA00022833"/>
    </source>
</evidence>
<keyword evidence="3" id="KW-0808">Transferase</keyword>
<dbReference type="Pfam" id="PF01485">
    <property type="entry name" value="IBR"/>
    <property type="match status" value="1"/>
</dbReference>
<keyword evidence="12" id="KW-1185">Reference proteome</keyword>
<evidence type="ECO:0000256" key="4">
    <source>
        <dbReference type="ARBA" id="ARBA00022723"/>
    </source>
</evidence>
<dbReference type="InterPro" id="IPR017907">
    <property type="entry name" value="Znf_RING_CS"/>
</dbReference>
<keyword evidence="8" id="KW-0862">Zinc</keyword>
<dbReference type="Proteomes" id="UP000253664">
    <property type="component" value="Unassembled WGS sequence"/>
</dbReference>
<feature type="domain" description="RING-type" evidence="10">
    <location>
        <begin position="169"/>
        <end position="357"/>
    </location>
</feature>
<evidence type="ECO:0000256" key="7">
    <source>
        <dbReference type="ARBA" id="ARBA00022786"/>
    </source>
</evidence>
<dbReference type="PANTHER" id="PTHR11685">
    <property type="entry name" value="RBR FAMILY RING FINGER AND IBR DOMAIN-CONTAINING"/>
    <property type="match status" value="1"/>
</dbReference>
<protein>
    <recommendedName>
        <fullName evidence="2">RBR-type E3 ubiquitin transferase</fullName>
        <ecNumber evidence="2">2.3.2.31</ecNumber>
    </recommendedName>
</protein>
<keyword evidence="6" id="KW-0863">Zinc-finger</keyword>
<dbReference type="PROSITE" id="PS51873">
    <property type="entry name" value="TRIAD"/>
    <property type="match status" value="1"/>
</dbReference>
<gene>
    <name evidence="11" type="ORF">L249_0777</name>
</gene>
<comment type="catalytic activity">
    <reaction evidence="1">
        <text>[E2 ubiquitin-conjugating enzyme]-S-ubiquitinyl-L-cysteine + [acceptor protein]-L-lysine = [E2 ubiquitin-conjugating enzyme]-L-cysteine + [acceptor protein]-N(6)-ubiquitinyl-L-lysine.</text>
        <dbReference type="EC" id="2.3.2.31"/>
    </reaction>
</comment>
<evidence type="ECO:0000256" key="6">
    <source>
        <dbReference type="ARBA" id="ARBA00022771"/>
    </source>
</evidence>
<dbReference type="OrthoDB" id="10009520at2759"/>
<evidence type="ECO:0000256" key="5">
    <source>
        <dbReference type="ARBA" id="ARBA00022737"/>
    </source>
</evidence>
<dbReference type="InterPro" id="IPR031127">
    <property type="entry name" value="E3_UB_ligase_RBR"/>
</dbReference>
<dbReference type="GO" id="GO:0016567">
    <property type="term" value="P:protein ubiquitination"/>
    <property type="evidence" value="ECO:0007669"/>
    <property type="project" value="InterPro"/>
</dbReference>
<dbReference type="InterPro" id="IPR044066">
    <property type="entry name" value="TRIAD_supradom"/>
</dbReference>
<evidence type="ECO:0000256" key="2">
    <source>
        <dbReference type="ARBA" id="ARBA00012251"/>
    </source>
</evidence>
<dbReference type="EC" id="2.3.2.31" evidence="2"/>
<comment type="caution">
    <text evidence="11">The sequence shown here is derived from an EMBL/GenBank/DDBJ whole genome shotgun (WGS) entry which is preliminary data.</text>
</comment>
<reference evidence="11 12" key="1">
    <citation type="journal article" date="2015" name="BMC Genomics">
        <title>Insights from the genome of Ophiocordyceps polyrhachis-furcata to pathogenicity and host specificity in insect fungi.</title>
        <authorList>
            <person name="Wichadakul D."/>
            <person name="Kobmoo N."/>
            <person name="Ingsriswang S."/>
            <person name="Tangphatsornruang S."/>
            <person name="Chantasingh D."/>
            <person name="Luangsa-ard J.J."/>
            <person name="Eurwilaichitr L."/>
        </authorList>
    </citation>
    <scope>NUCLEOTIDE SEQUENCE [LARGE SCALE GENOMIC DNA]</scope>
    <source>
        <strain evidence="11 12">BCC 54312</strain>
    </source>
</reference>
<dbReference type="SUPFAM" id="SSF57850">
    <property type="entry name" value="RING/U-box"/>
    <property type="match status" value="2"/>
</dbReference>
<dbReference type="GO" id="GO:0061630">
    <property type="term" value="F:ubiquitin protein ligase activity"/>
    <property type="evidence" value="ECO:0007669"/>
    <property type="project" value="UniProtKB-EC"/>
</dbReference>
<keyword evidence="5" id="KW-0677">Repeat</keyword>
<evidence type="ECO:0000256" key="1">
    <source>
        <dbReference type="ARBA" id="ARBA00001798"/>
    </source>
</evidence>
<keyword evidence="4" id="KW-0479">Metal-binding</keyword>
<dbReference type="PROSITE" id="PS00518">
    <property type="entry name" value="ZF_RING_1"/>
    <property type="match status" value="1"/>
</dbReference>
<dbReference type="InterPro" id="IPR002867">
    <property type="entry name" value="IBR_dom"/>
</dbReference>